<dbReference type="EMBL" id="CYGV01000034">
    <property type="protein sequence ID" value="CUA67167.1"/>
    <property type="molecule type" value="Genomic_DNA"/>
</dbReference>
<proteinExistence type="predicted"/>
<organism evidence="1 2">
    <name type="scientific">Rhizoctonia solani</name>
    <dbReference type="NCBI Taxonomy" id="456999"/>
    <lineage>
        <taxon>Eukaryota</taxon>
        <taxon>Fungi</taxon>
        <taxon>Dikarya</taxon>
        <taxon>Basidiomycota</taxon>
        <taxon>Agaricomycotina</taxon>
        <taxon>Agaricomycetes</taxon>
        <taxon>Cantharellales</taxon>
        <taxon>Ceratobasidiaceae</taxon>
        <taxon>Rhizoctonia</taxon>
    </lineage>
</organism>
<reference evidence="1 2" key="1">
    <citation type="submission" date="2015-07" db="EMBL/GenBank/DDBJ databases">
        <authorList>
            <person name="Noorani M."/>
        </authorList>
    </citation>
    <scope>NUCLEOTIDE SEQUENCE [LARGE SCALE GENOMIC DNA]</scope>
    <source>
        <strain evidence="1">BBA 69670</strain>
    </source>
</reference>
<protein>
    <submittedName>
        <fullName evidence="1">Uncharacterized protein</fullName>
    </submittedName>
</protein>
<accession>A0A0K6FM11</accession>
<evidence type="ECO:0000313" key="1">
    <source>
        <dbReference type="EMBL" id="CUA67167.1"/>
    </source>
</evidence>
<name>A0A0K6FM11_9AGAM</name>
<sequence length="407" mass="45399">MVDTRTLAELRRHWSYYADYFNLPQERKGRLLKEQVELSRSIVSKKSIVMSASRSAGMVWSQALLPVSQLFQKYWETGTTYTEASDIDRATNLNPNFLYYLSGRASTCTMDLGSLLHTGSAAINKSKQQFKAWSTAFRSSRAAGAITMRFYCGDALAFCHALNTFKSTGNTSTGLFAAPYKASQINLDELASGTQPAPLTFDVIDTSNLIDHVGLLNLLIATPPLLKQSPSSQSVLYTETLLPSREDATKSFLDRLCTDVPTIAALFGIAPRPYVSGFTSQSHVHEIIFFKTMKSELLKLGADANVNQYHERVAWVNPCGGDSFGTKKYPALSFEVGSMARVLYGIYDKMFSNEKMATLTSSNTISRLMSMAEVNFHRESVTYLFQAVQRRVHLREGTWEQVASKFM</sequence>
<keyword evidence="2" id="KW-1185">Reference proteome</keyword>
<dbReference type="AlphaFoldDB" id="A0A0K6FM11"/>
<dbReference type="Proteomes" id="UP000044841">
    <property type="component" value="Unassembled WGS sequence"/>
</dbReference>
<evidence type="ECO:0000313" key="2">
    <source>
        <dbReference type="Proteomes" id="UP000044841"/>
    </source>
</evidence>
<gene>
    <name evidence="1" type="ORF">RSOLAG22IIIB_13293</name>
</gene>